<evidence type="ECO:0008006" key="3">
    <source>
        <dbReference type="Google" id="ProtNLM"/>
    </source>
</evidence>
<evidence type="ECO:0000313" key="2">
    <source>
        <dbReference type="Proteomes" id="UP001302812"/>
    </source>
</evidence>
<name>A0AAN6TBJ2_9PEZI</name>
<organism evidence="1 2">
    <name type="scientific">Canariomyces notabilis</name>
    <dbReference type="NCBI Taxonomy" id="2074819"/>
    <lineage>
        <taxon>Eukaryota</taxon>
        <taxon>Fungi</taxon>
        <taxon>Dikarya</taxon>
        <taxon>Ascomycota</taxon>
        <taxon>Pezizomycotina</taxon>
        <taxon>Sordariomycetes</taxon>
        <taxon>Sordariomycetidae</taxon>
        <taxon>Sordariales</taxon>
        <taxon>Chaetomiaceae</taxon>
        <taxon>Canariomyces</taxon>
    </lineage>
</organism>
<reference evidence="1" key="2">
    <citation type="submission" date="2023-05" db="EMBL/GenBank/DDBJ databases">
        <authorList>
            <consortium name="Lawrence Berkeley National Laboratory"/>
            <person name="Steindorff A."/>
            <person name="Hensen N."/>
            <person name="Bonometti L."/>
            <person name="Westerberg I."/>
            <person name="Brannstrom I.O."/>
            <person name="Guillou S."/>
            <person name="Cros-Aarteil S."/>
            <person name="Calhoun S."/>
            <person name="Haridas S."/>
            <person name="Kuo A."/>
            <person name="Mondo S."/>
            <person name="Pangilinan J."/>
            <person name="Riley R."/>
            <person name="Labutti K."/>
            <person name="Andreopoulos B."/>
            <person name="Lipzen A."/>
            <person name="Chen C."/>
            <person name="Yanf M."/>
            <person name="Daum C."/>
            <person name="Ng V."/>
            <person name="Clum A."/>
            <person name="Ohm R."/>
            <person name="Martin F."/>
            <person name="Silar P."/>
            <person name="Natvig D."/>
            <person name="Lalanne C."/>
            <person name="Gautier V."/>
            <person name="Ament-Velasquez S.L."/>
            <person name="Kruys A."/>
            <person name="Hutchinson M.I."/>
            <person name="Powell A.J."/>
            <person name="Barry K."/>
            <person name="Miller A.N."/>
            <person name="Grigoriev I.V."/>
            <person name="Debuchy R."/>
            <person name="Gladieux P."/>
            <person name="Thoren M.H."/>
            <person name="Johannesson H."/>
        </authorList>
    </citation>
    <scope>NUCLEOTIDE SEQUENCE</scope>
    <source>
        <strain evidence="1">CBS 508.74</strain>
    </source>
</reference>
<dbReference type="EMBL" id="MU853346">
    <property type="protein sequence ID" value="KAK4111318.1"/>
    <property type="molecule type" value="Genomic_DNA"/>
</dbReference>
<dbReference type="GeneID" id="89935913"/>
<protein>
    <recommendedName>
        <fullName evidence="3">Mating-type switching protein swi10</fullName>
    </recommendedName>
</protein>
<dbReference type="Proteomes" id="UP001302812">
    <property type="component" value="Unassembled WGS sequence"/>
</dbReference>
<gene>
    <name evidence="1" type="ORF">N656DRAFT_712085</name>
</gene>
<keyword evidence="2" id="KW-1185">Reference proteome</keyword>
<sequence length="246" mass="27441">MRRRAKTPIFSIGQLEDIPRPSNALGRTSSVDLIADQYRALLDYRASVHSDAISEPSLSLDEGESDEALIDRRRRSSASLPPETPICAPMRNRDFAQRSTTSDDDGTLVAFEEETVYFKPVSFSPEPTLPLARLPSYSSCTSADDNLSLQICLDLLTRDLSSALEGRPGKSCPDPSALQVWVMIEAYERLRDQILERRPASKESRSLEMMFDMWLRSLYAIHDSLTGNGARSESDYGAELGTEELD</sequence>
<evidence type="ECO:0000313" key="1">
    <source>
        <dbReference type="EMBL" id="KAK4111318.1"/>
    </source>
</evidence>
<dbReference type="RefSeq" id="XP_064668888.1">
    <property type="nucleotide sequence ID" value="XM_064811788.1"/>
</dbReference>
<dbReference type="AlphaFoldDB" id="A0AAN6TBJ2"/>
<reference evidence="1" key="1">
    <citation type="journal article" date="2023" name="Mol. Phylogenet. Evol.">
        <title>Genome-scale phylogeny and comparative genomics of the fungal order Sordariales.</title>
        <authorList>
            <person name="Hensen N."/>
            <person name="Bonometti L."/>
            <person name="Westerberg I."/>
            <person name="Brannstrom I.O."/>
            <person name="Guillou S."/>
            <person name="Cros-Aarteil S."/>
            <person name="Calhoun S."/>
            <person name="Haridas S."/>
            <person name="Kuo A."/>
            <person name="Mondo S."/>
            <person name="Pangilinan J."/>
            <person name="Riley R."/>
            <person name="LaButti K."/>
            <person name="Andreopoulos B."/>
            <person name="Lipzen A."/>
            <person name="Chen C."/>
            <person name="Yan M."/>
            <person name="Daum C."/>
            <person name="Ng V."/>
            <person name="Clum A."/>
            <person name="Steindorff A."/>
            <person name="Ohm R.A."/>
            <person name="Martin F."/>
            <person name="Silar P."/>
            <person name="Natvig D.O."/>
            <person name="Lalanne C."/>
            <person name="Gautier V."/>
            <person name="Ament-Velasquez S.L."/>
            <person name="Kruys A."/>
            <person name="Hutchinson M.I."/>
            <person name="Powell A.J."/>
            <person name="Barry K."/>
            <person name="Miller A.N."/>
            <person name="Grigoriev I.V."/>
            <person name="Debuchy R."/>
            <person name="Gladieux P."/>
            <person name="Hiltunen Thoren M."/>
            <person name="Johannesson H."/>
        </authorList>
    </citation>
    <scope>NUCLEOTIDE SEQUENCE</scope>
    <source>
        <strain evidence="1">CBS 508.74</strain>
    </source>
</reference>
<comment type="caution">
    <text evidence="1">The sequence shown here is derived from an EMBL/GenBank/DDBJ whole genome shotgun (WGS) entry which is preliminary data.</text>
</comment>
<proteinExistence type="predicted"/>
<accession>A0AAN6TBJ2</accession>